<dbReference type="PROSITE" id="PS00018">
    <property type="entry name" value="EF_HAND_1"/>
    <property type="match status" value="1"/>
</dbReference>
<evidence type="ECO:0000313" key="2">
    <source>
        <dbReference type="EMBL" id="QED30095.1"/>
    </source>
</evidence>
<evidence type="ECO:0000256" key="1">
    <source>
        <dbReference type="SAM" id="MobiDB-lite"/>
    </source>
</evidence>
<organism evidence="2 3">
    <name type="scientific">Microvenator marinus</name>
    <dbReference type="NCBI Taxonomy" id="2600177"/>
    <lineage>
        <taxon>Bacteria</taxon>
        <taxon>Deltaproteobacteria</taxon>
        <taxon>Bradymonadales</taxon>
        <taxon>Microvenatoraceae</taxon>
        <taxon>Microvenator</taxon>
    </lineage>
</organism>
<feature type="compositionally biased region" description="Acidic residues" evidence="1">
    <location>
        <begin position="233"/>
        <end position="243"/>
    </location>
</feature>
<feature type="region of interest" description="Disordered" evidence="1">
    <location>
        <begin position="222"/>
        <end position="243"/>
    </location>
</feature>
<name>A0A5B8XWW3_9DELT</name>
<dbReference type="Proteomes" id="UP000321595">
    <property type="component" value="Chromosome"/>
</dbReference>
<dbReference type="InterPro" id="IPR018247">
    <property type="entry name" value="EF_Hand_1_Ca_BS"/>
</dbReference>
<sequence>MEFWATLVLFGMVLYLIYSFENHRLQADLKAYCLSKGLRYVSHTRLQRPRRKGRYGPTVPGKVALTFIRSNGEEKTIDGEWYGSWFGENISFHHYIEADFGLHDQSAADLTPNMKLEDARQLMNTNDPSAMQRTPQAAAMTHISSDKDAILASEVAKRLDEITQTPGWIHEYDLDGSGHIDSQEWETLRARVVAQVKADLSGHDFLNALEPREMLDLPAELTEDDETKPAELAQDDPAQDAVW</sequence>
<accession>A0A5B8XWW3</accession>
<reference evidence="2 3" key="1">
    <citation type="submission" date="2019-08" db="EMBL/GenBank/DDBJ databases">
        <authorList>
            <person name="Liang Q."/>
        </authorList>
    </citation>
    <scope>NUCLEOTIDE SEQUENCE [LARGE SCALE GENOMIC DNA]</scope>
    <source>
        <strain evidence="2 3">V1718</strain>
    </source>
</reference>
<dbReference type="KEGG" id="bbae:FRD01_23235"/>
<evidence type="ECO:0000313" key="3">
    <source>
        <dbReference type="Proteomes" id="UP000321595"/>
    </source>
</evidence>
<dbReference type="RefSeq" id="WP_146963479.1">
    <property type="nucleotide sequence ID" value="NZ_CP042467.1"/>
</dbReference>
<evidence type="ECO:0008006" key="4">
    <source>
        <dbReference type="Google" id="ProtNLM"/>
    </source>
</evidence>
<gene>
    <name evidence="2" type="ORF">FRD01_23235</name>
</gene>
<proteinExistence type="predicted"/>
<keyword evidence="3" id="KW-1185">Reference proteome</keyword>
<dbReference type="AlphaFoldDB" id="A0A5B8XWW3"/>
<protein>
    <recommendedName>
        <fullName evidence="4">EF-hand domain-containing protein</fullName>
    </recommendedName>
</protein>
<dbReference type="EMBL" id="CP042467">
    <property type="protein sequence ID" value="QED30095.1"/>
    <property type="molecule type" value="Genomic_DNA"/>
</dbReference>